<keyword evidence="2" id="KW-1185">Reference proteome</keyword>
<dbReference type="Proteomes" id="UP001157502">
    <property type="component" value="Chromosome 31"/>
</dbReference>
<organism evidence="1 2">
    <name type="scientific">Dallia pectoralis</name>
    <name type="common">Alaska blackfish</name>
    <dbReference type="NCBI Taxonomy" id="75939"/>
    <lineage>
        <taxon>Eukaryota</taxon>
        <taxon>Metazoa</taxon>
        <taxon>Chordata</taxon>
        <taxon>Craniata</taxon>
        <taxon>Vertebrata</taxon>
        <taxon>Euteleostomi</taxon>
        <taxon>Actinopterygii</taxon>
        <taxon>Neopterygii</taxon>
        <taxon>Teleostei</taxon>
        <taxon>Protacanthopterygii</taxon>
        <taxon>Esociformes</taxon>
        <taxon>Umbridae</taxon>
        <taxon>Dallia</taxon>
    </lineage>
</organism>
<gene>
    <name evidence="1" type="ORF">DPEC_G00321290</name>
</gene>
<evidence type="ECO:0000313" key="1">
    <source>
        <dbReference type="EMBL" id="KAJ7988215.1"/>
    </source>
</evidence>
<sequence length="266" mass="29527">MTITETDPGFAAFLFDKLQRLQWRHVGRGAKGDSLCQVCGTALHQLRRLALQKAMGLTGDMPDPRTGSSGPPLFSADDPTAKKPHLADLVPVMPEPRPNDGWIAGESGRRGPHWWGGIQSSYVAGSKDASLATVKPVPMQTQHYLEGVWRVSRARRDHRPHSTTFYGRSCNHLITTVTPGSRLPCSQYDTVFVSRQDCQTPGTFMLLNEMSSSDYVIWGVNQLPRLSRSLSVKAGVCRWLGEHVGEEIKWLCPVGFLDRRSVPLLH</sequence>
<protein>
    <submittedName>
        <fullName evidence="1">Uncharacterized protein</fullName>
    </submittedName>
</protein>
<accession>A0ACC2FAE0</accession>
<name>A0ACC2FAE0_DALPE</name>
<proteinExistence type="predicted"/>
<reference evidence="1" key="1">
    <citation type="submission" date="2021-05" db="EMBL/GenBank/DDBJ databases">
        <authorList>
            <person name="Pan Q."/>
            <person name="Jouanno E."/>
            <person name="Zahm M."/>
            <person name="Klopp C."/>
            <person name="Cabau C."/>
            <person name="Louis A."/>
            <person name="Berthelot C."/>
            <person name="Parey E."/>
            <person name="Roest Crollius H."/>
            <person name="Montfort J."/>
            <person name="Robinson-Rechavi M."/>
            <person name="Bouchez O."/>
            <person name="Lampietro C."/>
            <person name="Lopez Roques C."/>
            <person name="Donnadieu C."/>
            <person name="Postlethwait J."/>
            <person name="Bobe J."/>
            <person name="Dillon D."/>
            <person name="Chandos A."/>
            <person name="von Hippel F."/>
            <person name="Guiguen Y."/>
        </authorList>
    </citation>
    <scope>NUCLEOTIDE SEQUENCE</scope>
    <source>
        <strain evidence="1">YG-Jan2019</strain>
    </source>
</reference>
<evidence type="ECO:0000313" key="2">
    <source>
        <dbReference type="Proteomes" id="UP001157502"/>
    </source>
</evidence>
<comment type="caution">
    <text evidence="1">The sequence shown here is derived from an EMBL/GenBank/DDBJ whole genome shotgun (WGS) entry which is preliminary data.</text>
</comment>
<dbReference type="EMBL" id="CM055758">
    <property type="protein sequence ID" value="KAJ7988215.1"/>
    <property type="molecule type" value="Genomic_DNA"/>
</dbReference>